<dbReference type="SUPFAM" id="SSF52540">
    <property type="entry name" value="P-loop containing nucleoside triphosphate hydrolases"/>
    <property type="match status" value="1"/>
</dbReference>
<dbReference type="InterPro" id="IPR027417">
    <property type="entry name" value="P-loop_NTPase"/>
</dbReference>
<evidence type="ECO:0000256" key="1">
    <source>
        <dbReference type="ARBA" id="ARBA00008894"/>
    </source>
</evidence>
<feature type="domain" description="NB-ARC" evidence="7">
    <location>
        <begin position="40"/>
        <end position="198"/>
    </location>
</feature>
<dbReference type="GO" id="GO:0006952">
    <property type="term" value="P:defense response"/>
    <property type="evidence" value="ECO:0007669"/>
    <property type="project" value="UniProtKB-KW"/>
</dbReference>
<evidence type="ECO:0000313" key="9">
    <source>
        <dbReference type="Proteomes" id="UP001603857"/>
    </source>
</evidence>
<dbReference type="FunFam" id="3.40.50.300:FF:001091">
    <property type="entry name" value="Probable disease resistance protein At1g61300"/>
    <property type="match status" value="1"/>
</dbReference>
<evidence type="ECO:0000256" key="6">
    <source>
        <dbReference type="ARBA" id="ARBA00022840"/>
    </source>
</evidence>
<dbReference type="GO" id="GO:0005524">
    <property type="term" value="F:ATP binding"/>
    <property type="evidence" value="ECO:0007669"/>
    <property type="project" value="UniProtKB-KW"/>
</dbReference>
<dbReference type="Gene3D" id="3.80.10.10">
    <property type="entry name" value="Ribonuclease Inhibitor"/>
    <property type="match status" value="1"/>
</dbReference>
<keyword evidence="9" id="KW-1185">Reference proteome</keyword>
<keyword evidence="3" id="KW-0677">Repeat</keyword>
<comment type="caution">
    <text evidence="8">The sequence shown here is derived from an EMBL/GenBank/DDBJ whole genome shotgun (WGS) entry which is preliminary data.</text>
</comment>
<dbReference type="Proteomes" id="UP001603857">
    <property type="component" value="Unassembled WGS sequence"/>
</dbReference>
<dbReference type="PANTHER" id="PTHR33463">
    <property type="entry name" value="NB-ARC DOMAIN-CONTAINING PROTEIN-RELATED"/>
    <property type="match status" value="1"/>
</dbReference>
<comment type="similarity">
    <text evidence="1">Belongs to the disease resistance NB-LRR family.</text>
</comment>
<dbReference type="Gene3D" id="3.40.50.300">
    <property type="entry name" value="P-loop containing nucleotide triphosphate hydrolases"/>
    <property type="match status" value="1"/>
</dbReference>
<dbReference type="SUPFAM" id="SSF52058">
    <property type="entry name" value="L domain-like"/>
    <property type="match status" value="1"/>
</dbReference>
<sequence length="648" mass="74025">MKELNLNSKFEPFSSIIELSGMKYYSSKYFVLFESTISTYNKILEKIKDENVSMIGLYGIGGSGKTTLAKEVGKKVEELKLFEKVVMTTISQTLNIRSIQENMADMLGVHFQEKSDEGIAQRLSQRLKIDKTLLILDDVWEKLNFKAIGIPIHENKGCKVLLTTRKREVCTSMQCQSIIMLDFLTSMEAWSLFKMHAYITDDSPYALKGVARKVVDECKGLPIAIVTVGNTLKDKDYDEWELALSKIQESKLLDIPDGFTSPYSCLKLSIDNLRNDLPKSLLFLCSIFLEDYEIHLEDLFQFGKGLGLIGTFGTMKIARKEMHAVVNILKDSCLLMHGREQERVKMHDMVRDVALWIASLRGQAILVRTKMDVRMLVEEENIKDKKVISLWDVNKGQLPDNQLNCPQLENLLLHSAMVNFELPNTCLERFEMLKILLFLTVDYTWEWYSMRPSFSLPQSIDSLQNIRTLCLRGYELGDISILESLQALEILNLRGSSFKELPSAIIKLKKLKLLDLYGCSIEKNNAYKVIGCLQLEELYLHLNEYEENFPHNVSFTKLQRYVILLEEDSLNWKFSADKPSRALSVDGFNASAQMTTTYNHLCGQMASPNAEIVKQFRELHLSDLGAKVHMEGPQKFSVPPTASTRLCE</sequence>
<keyword evidence="4" id="KW-0547">Nucleotide-binding</keyword>
<dbReference type="PRINTS" id="PR00364">
    <property type="entry name" value="DISEASERSIST"/>
</dbReference>
<dbReference type="PANTHER" id="PTHR33463:SF105">
    <property type="entry name" value="AND NB-ARC DOMAIN DISEASE RESISTANCE PROTEIN, PUTATIVE-RELATED"/>
    <property type="match status" value="1"/>
</dbReference>
<keyword evidence="5" id="KW-0611">Plant defense</keyword>
<dbReference type="Gene3D" id="1.10.8.430">
    <property type="entry name" value="Helical domain of apoptotic protease-activating factors"/>
    <property type="match status" value="1"/>
</dbReference>
<keyword evidence="6" id="KW-0067">ATP-binding</keyword>
<proteinExistence type="inferred from homology"/>
<dbReference type="InterPro" id="IPR002182">
    <property type="entry name" value="NB-ARC"/>
</dbReference>
<dbReference type="InterPro" id="IPR036388">
    <property type="entry name" value="WH-like_DNA-bd_sf"/>
</dbReference>
<keyword evidence="2" id="KW-0433">Leucine-rich repeat</keyword>
<evidence type="ECO:0000313" key="8">
    <source>
        <dbReference type="EMBL" id="KAL2337476.1"/>
    </source>
</evidence>
<dbReference type="InterPro" id="IPR032675">
    <property type="entry name" value="LRR_dom_sf"/>
</dbReference>
<evidence type="ECO:0000256" key="2">
    <source>
        <dbReference type="ARBA" id="ARBA00022614"/>
    </source>
</evidence>
<evidence type="ECO:0000259" key="7">
    <source>
        <dbReference type="Pfam" id="PF00931"/>
    </source>
</evidence>
<dbReference type="AlphaFoldDB" id="A0ABD1MNU7"/>
<evidence type="ECO:0000256" key="4">
    <source>
        <dbReference type="ARBA" id="ARBA00022741"/>
    </source>
</evidence>
<organism evidence="8 9">
    <name type="scientific">Flemingia macrophylla</name>
    <dbReference type="NCBI Taxonomy" id="520843"/>
    <lineage>
        <taxon>Eukaryota</taxon>
        <taxon>Viridiplantae</taxon>
        <taxon>Streptophyta</taxon>
        <taxon>Embryophyta</taxon>
        <taxon>Tracheophyta</taxon>
        <taxon>Spermatophyta</taxon>
        <taxon>Magnoliopsida</taxon>
        <taxon>eudicotyledons</taxon>
        <taxon>Gunneridae</taxon>
        <taxon>Pentapetalae</taxon>
        <taxon>rosids</taxon>
        <taxon>fabids</taxon>
        <taxon>Fabales</taxon>
        <taxon>Fabaceae</taxon>
        <taxon>Papilionoideae</taxon>
        <taxon>50 kb inversion clade</taxon>
        <taxon>NPAAA clade</taxon>
        <taxon>indigoferoid/millettioid clade</taxon>
        <taxon>Phaseoleae</taxon>
        <taxon>Flemingia</taxon>
    </lineage>
</organism>
<dbReference type="InterPro" id="IPR050905">
    <property type="entry name" value="Plant_NBS-LRR"/>
</dbReference>
<dbReference type="EMBL" id="JBGMDY010000004">
    <property type="protein sequence ID" value="KAL2337476.1"/>
    <property type="molecule type" value="Genomic_DNA"/>
</dbReference>
<protein>
    <recommendedName>
        <fullName evidence="7">NB-ARC domain-containing protein</fullName>
    </recommendedName>
</protein>
<accession>A0ABD1MNU7</accession>
<name>A0ABD1MNU7_9FABA</name>
<gene>
    <name evidence="8" type="ORF">Fmac_011922</name>
</gene>
<dbReference type="InterPro" id="IPR042197">
    <property type="entry name" value="Apaf_helical"/>
</dbReference>
<dbReference type="Pfam" id="PF00931">
    <property type="entry name" value="NB-ARC"/>
    <property type="match status" value="1"/>
</dbReference>
<dbReference type="Gene3D" id="1.10.10.10">
    <property type="entry name" value="Winged helix-like DNA-binding domain superfamily/Winged helix DNA-binding domain"/>
    <property type="match status" value="1"/>
</dbReference>
<evidence type="ECO:0000256" key="5">
    <source>
        <dbReference type="ARBA" id="ARBA00022821"/>
    </source>
</evidence>
<evidence type="ECO:0000256" key="3">
    <source>
        <dbReference type="ARBA" id="ARBA00022737"/>
    </source>
</evidence>
<reference evidence="8 9" key="1">
    <citation type="submission" date="2024-08" db="EMBL/GenBank/DDBJ databases">
        <title>Insights into the chromosomal genome structure of Flemingia macrophylla.</title>
        <authorList>
            <person name="Ding Y."/>
            <person name="Zhao Y."/>
            <person name="Bi W."/>
            <person name="Wu M."/>
            <person name="Zhao G."/>
            <person name="Gong Y."/>
            <person name="Li W."/>
            <person name="Zhang P."/>
        </authorList>
    </citation>
    <scope>NUCLEOTIDE SEQUENCE [LARGE SCALE GENOMIC DNA]</scope>
    <source>
        <strain evidence="8">DYQJB</strain>
        <tissue evidence="8">Leaf</tissue>
    </source>
</reference>